<dbReference type="PANTHER" id="PTHR21274">
    <property type="entry name" value="MECKELIN"/>
    <property type="match status" value="1"/>
</dbReference>
<name>A0A0H5QRN1_9EUKA</name>
<dbReference type="EMBL" id="HACM01003754">
    <property type="protein sequence ID" value="CRZ04196.1"/>
    <property type="molecule type" value="Transcribed_RNA"/>
</dbReference>
<evidence type="ECO:0008006" key="2">
    <source>
        <dbReference type="Google" id="ProtNLM"/>
    </source>
</evidence>
<accession>A0A0H5QRN1</accession>
<feature type="non-terminal residue" evidence="1">
    <location>
        <position position="1"/>
    </location>
</feature>
<dbReference type="SUPFAM" id="SSF57184">
    <property type="entry name" value="Growth factor receptor domain"/>
    <property type="match status" value="1"/>
</dbReference>
<dbReference type="InterPro" id="IPR019170">
    <property type="entry name" value="Meckelin"/>
</dbReference>
<proteinExistence type="predicted"/>
<evidence type="ECO:0000313" key="1">
    <source>
        <dbReference type="EMBL" id="CRZ04196.1"/>
    </source>
</evidence>
<sequence length="258" mass="26861">QTALVCQVCASNTVANADGTACRCATGFSRATATQPCSDCTTQGMSSNRDGTRCMSCDSATSSSLNIFSRQCSCPSGFALVEASGTGVPLPSKQCQACPTGMLASLSDPYTCVVCPHPSMTVDSTGTCQCGSGYTQAGQTCVSTVQQTAIVSTYPLGLATIRQFRDVSPYDGAPVSSTIRQLSAVINDLFLWAVADCKYENDGRACQALLNLCVLDQYDPSTAPCAALAAIQASITLTVHDFGDWRAGLPLTAFSDTR</sequence>
<dbReference type="InterPro" id="IPR009030">
    <property type="entry name" value="Growth_fac_rcpt_cys_sf"/>
</dbReference>
<dbReference type="AlphaFoldDB" id="A0A0H5QRN1"/>
<protein>
    <recommendedName>
        <fullName evidence="2">Tyrosine-protein kinase ephrin type A/B receptor-like domain-containing protein</fullName>
    </recommendedName>
</protein>
<dbReference type="GO" id="GO:0036038">
    <property type="term" value="C:MKS complex"/>
    <property type="evidence" value="ECO:0007669"/>
    <property type="project" value="InterPro"/>
</dbReference>
<dbReference type="Pfam" id="PF09773">
    <property type="entry name" value="Meckelin"/>
    <property type="match status" value="1"/>
</dbReference>
<reference evidence="1" key="1">
    <citation type="submission" date="2015-04" db="EMBL/GenBank/DDBJ databases">
        <title>The genome sequence of the plant pathogenic Rhizarian Plasmodiophora brassicae reveals insights in its biotrophic life cycle and the origin of chitin synthesis.</title>
        <authorList>
            <person name="Schwelm A."/>
            <person name="Fogelqvist J."/>
            <person name="Knaust A."/>
            <person name="Julke S."/>
            <person name="Lilja T."/>
            <person name="Dhandapani V."/>
            <person name="Bonilla-Rosso G."/>
            <person name="Karlsson M."/>
            <person name="Shevchenko A."/>
            <person name="Choi S.R."/>
            <person name="Kim H.G."/>
            <person name="Park J.Y."/>
            <person name="Lim Y.P."/>
            <person name="Ludwig-Muller J."/>
            <person name="Dixelius C."/>
        </authorList>
    </citation>
    <scope>NUCLEOTIDE SEQUENCE</scope>
    <source>
        <tissue evidence="1">Potato root galls</tissue>
    </source>
</reference>
<dbReference type="PANTHER" id="PTHR21274:SF0">
    <property type="entry name" value="MECKELIN"/>
    <property type="match status" value="1"/>
</dbReference>
<dbReference type="GO" id="GO:0060271">
    <property type="term" value="P:cilium assembly"/>
    <property type="evidence" value="ECO:0007669"/>
    <property type="project" value="InterPro"/>
</dbReference>
<organism evidence="1">
    <name type="scientific">Spongospora subterranea</name>
    <dbReference type="NCBI Taxonomy" id="70186"/>
    <lineage>
        <taxon>Eukaryota</taxon>
        <taxon>Sar</taxon>
        <taxon>Rhizaria</taxon>
        <taxon>Endomyxa</taxon>
        <taxon>Phytomyxea</taxon>
        <taxon>Plasmodiophorida</taxon>
        <taxon>Plasmodiophoridae</taxon>
        <taxon>Spongospora</taxon>
    </lineage>
</organism>